<evidence type="ECO:0000256" key="1">
    <source>
        <dbReference type="ARBA" id="ARBA00008056"/>
    </source>
</evidence>
<protein>
    <recommendedName>
        <fullName evidence="6">Fe2OG dioxygenase domain-containing protein</fullName>
    </recommendedName>
</protein>
<accession>A0A0L9TMZ0</accession>
<reference evidence="8" key="1">
    <citation type="journal article" date="2015" name="Proc. Natl. Acad. Sci. U.S.A.">
        <title>Genome sequencing of adzuki bean (Vigna angularis) provides insight into high starch and low fat accumulation and domestication.</title>
        <authorList>
            <person name="Yang K."/>
            <person name="Tian Z."/>
            <person name="Chen C."/>
            <person name="Luo L."/>
            <person name="Zhao B."/>
            <person name="Wang Z."/>
            <person name="Yu L."/>
            <person name="Li Y."/>
            <person name="Sun Y."/>
            <person name="Li W."/>
            <person name="Chen Y."/>
            <person name="Li Y."/>
            <person name="Zhang Y."/>
            <person name="Ai D."/>
            <person name="Zhao J."/>
            <person name="Shang C."/>
            <person name="Ma Y."/>
            <person name="Wu B."/>
            <person name="Wang M."/>
            <person name="Gao L."/>
            <person name="Sun D."/>
            <person name="Zhang P."/>
            <person name="Guo F."/>
            <person name="Wang W."/>
            <person name="Li Y."/>
            <person name="Wang J."/>
            <person name="Varshney R.K."/>
            <person name="Wang J."/>
            <person name="Ling H.Q."/>
            <person name="Wan P."/>
        </authorList>
    </citation>
    <scope>NUCLEOTIDE SEQUENCE</scope>
    <source>
        <strain evidence="8">cv. Jingnong 6</strain>
    </source>
</reference>
<dbReference type="InterPro" id="IPR027443">
    <property type="entry name" value="IPNS-like_sf"/>
</dbReference>
<dbReference type="PRINTS" id="PR00682">
    <property type="entry name" value="IPNSYNTHASE"/>
</dbReference>
<dbReference type="Pfam" id="PF03171">
    <property type="entry name" value="2OG-FeII_Oxy"/>
    <property type="match status" value="1"/>
</dbReference>
<dbReference type="PROSITE" id="PS51471">
    <property type="entry name" value="FE2OG_OXY"/>
    <property type="match status" value="1"/>
</dbReference>
<evidence type="ECO:0000313" key="7">
    <source>
        <dbReference type="EMBL" id="KOM31827.1"/>
    </source>
</evidence>
<evidence type="ECO:0000256" key="3">
    <source>
        <dbReference type="ARBA" id="ARBA00023002"/>
    </source>
</evidence>
<keyword evidence="3 5" id="KW-0560">Oxidoreductase</keyword>
<dbReference type="Pfam" id="PF14226">
    <property type="entry name" value="DIOX_N"/>
    <property type="match status" value="1"/>
</dbReference>
<organism evidence="7 8">
    <name type="scientific">Phaseolus angularis</name>
    <name type="common">Azuki bean</name>
    <name type="synonym">Vigna angularis</name>
    <dbReference type="NCBI Taxonomy" id="3914"/>
    <lineage>
        <taxon>Eukaryota</taxon>
        <taxon>Viridiplantae</taxon>
        <taxon>Streptophyta</taxon>
        <taxon>Embryophyta</taxon>
        <taxon>Tracheophyta</taxon>
        <taxon>Spermatophyta</taxon>
        <taxon>Magnoliopsida</taxon>
        <taxon>eudicotyledons</taxon>
        <taxon>Gunneridae</taxon>
        <taxon>Pentapetalae</taxon>
        <taxon>rosids</taxon>
        <taxon>fabids</taxon>
        <taxon>Fabales</taxon>
        <taxon>Fabaceae</taxon>
        <taxon>Papilionoideae</taxon>
        <taxon>50 kb inversion clade</taxon>
        <taxon>NPAAA clade</taxon>
        <taxon>indigoferoid/millettioid clade</taxon>
        <taxon>Phaseoleae</taxon>
        <taxon>Vigna</taxon>
    </lineage>
</organism>
<dbReference type="InterPro" id="IPR026992">
    <property type="entry name" value="DIOX_N"/>
</dbReference>
<dbReference type="Proteomes" id="UP000053144">
    <property type="component" value="Chromosome 1"/>
</dbReference>
<dbReference type="SUPFAM" id="SSF51197">
    <property type="entry name" value="Clavaminate synthase-like"/>
    <property type="match status" value="1"/>
</dbReference>
<dbReference type="GO" id="GO:0046872">
    <property type="term" value="F:metal ion binding"/>
    <property type="evidence" value="ECO:0007669"/>
    <property type="project" value="UniProtKB-KW"/>
</dbReference>
<dbReference type="EMBL" id="CM003371">
    <property type="protein sequence ID" value="KOM31827.1"/>
    <property type="molecule type" value="Genomic_DNA"/>
</dbReference>
<comment type="similarity">
    <text evidence="1 5">Belongs to the iron/ascorbate-dependent oxidoreductase family.</text>
</comment>
<evidence type="ECO:0000259" key="6">
    <source>
        <dbReference type="PROSITE" id="PS51471"/>
    </source>
</evidence>
<dbReference type="AlphaFoldDB" id="A0A0L9TMZ0"/>
<dbReference type="GO" id="GO:0051213">
    <property type="term" value="F:dioxygenase activity"/>
    <property type="evidence" value="ECO:0007669"/>
    <property type="project" value="UniProtKB-ARBA"/>
</dbReference>
<name>A0A0L9TMZ0_PHAAN</name>
<keyword evidence="2 5" id="KW-0479">Metal-binding</keyword>
<dbReference type="Gene3D" id="2.60.120.330">
    <property type="entry name" value="B-lactam Antibiotic, Isopenicillin N Synthase, Chain"/>
    <property type="match status" value="1"/>
</dbReference>
<dbReference type="FunFam" id="2.60.120.330:FF:000012">
    <property type="entry name" value="Gibberellin 20 oxidase 1"/>
    <property type="match status" value="1"/>
</dbReference>
<dbReference type="PANTHER" id="PTHR10209">
    <property type="entry name" value="OXIDOREDUCTASE, 2OG-FE II OXYGENASE FAMILY PROTEIN"/>
    <property type="match status" value="1"/>
</dbReference>
<evidence type="ECO:0000256" key="2">
    <source>
        <dbReference type="ARBA" id="ARBA00022723"/>
    </source>
</evidence>
<dbReference type="PANTHER" id="PTHR10209:SF856">
    <property type="entry name" value="GIBBERELLIN-44 DIOXYGENASE-RELATED"/>
    <property type="match status" value="1"/>
</dbReference>
<dbReference type="InterPro" id="IPR044861">
    <property type="entry name" value="IPNS-like_FE2OG_OXY"/>
</dbReference>
<feature type="domain" description="Fe2OG dioxygenase" evidence="6">
    <location>
        <begin position="199"/>
        <end position="302"/>
    </location>
</feature>
<evidence type="ECO:0000256" key="5">
    <source>
        <dbReference type="RuleBase" id="RU003682"/>
    </source>
</evidence>
<evidence type="ECO:0000313" key="8">
    <source>
        <dbReference type="Proteomes" id="UP000053144"/>
    </source>
</evidence>
<keyword evidence="4 5" id="KW-0408">Iron</keyword>
<dbReference type="InterPro" id="IPR005123">
    <property type="entry name" value="Oxoglu/Fe-dep_dioxygenase_dom"/>
</dbReference>
<gene>
    <name evidence="7" type="ORF">LR48_Vigan01g138300</name>
</gene>
<sequence length="468" mass="53500">MGDVVDFAFVQAPEHRPKSSVIVAEGIPLVDLSPINYQIEDSIPVSCIQGLVKEIGSACKEWGFFQVINHKVPLDKRQRIEEAARKFFALDLEEKLKVRRDAVNVLGYFEAEHTKNVRDWKEIYDFNVQEPTFIPPLLQHDDDQSVQFQWDNRWPHNPPDFKEACKEYAQEVEKLAYKLMELVALSLGLEANRFRSYFTHNTSNIRLNHYPPCPYPLLALGLGHHKDTGVLTVLAQDEVGGLEVRRKSDGEWIRVKPIFNSFIINVGDMIQIWSNDAYESVEHRVVVNSEKDRFSIPFFLKPALYTDVMPFEELLGDENPPKYRSLNWGKFRTARMRSNFAKSNVENLQIYHFKFPSDSIEVHNLKTGKSLHATSSPFLNWDMHFAGCMCLKLSPFPFFHSILALRAVSITILVGCRVLLSSCGEGSVGVFLRAIQSSYSKNSAELCRTLQLTVWSCAALGHNWVGLF</sequence>
<dbReference type="Gramene" id="KOM31827">
    <property type="protein sequence ID" value="KOM31827"/>
    <property type="gene ID" value="LR48_Vigan01g138300"/>
</dbReference>
<dbReference type="OMA" id="FAVANMD"/>
<proteinExistence type="inferred from homology"/>
<evidence type="ECO:0000256" key="4">
    <source>
        <dbReference type="ARBA" id="ARBA00023004"/>
    </source>
</evidence>